<keyword evidence="2" id="KW-1185">Reference proteome</keyword>
<dbReference type="Proteomes" id="UP000011201">
    <property type="component" value="Unassembled WGS sequence"/>
</dbReference>
<evidence type="ECO:0000313" key="2">
    <source>
        <dbReference type="Proteomes" id="UP000011201"/>
    </source>
</evidence>
<organism evidence="1 2">
    <name type="scientific">Pseudanabaena biceps PCC 7429</name>
    <dbReference type="NCBI Taxonomy" id="927668"/>
    <lineage>
        <taxon>Bacteria</taxon>
        <taxon>Bacillati</taxon>
        <taxon>Cyanobacteriota</taxon>
        <taxon>Cyanophyceae</taxon>
        <taxon>Pseudanabaenales</taxon>
        <taxon>Pseudanabaenaceae</taxon>
        <taxon>Pseudanabaena</taxon>
    </lineage>
</organism>
<dbReference type="EMBL" id="ALWB01000015">
    <property type="protein sequence ID" value="ELS34210.1"/>
    <property type="molecule type" value="Genomic_DNA"/>
</dbReference>
<proteinExistence type="predicted"/>
<dbReference type="PATRIC" id="fig|927668.3.peg.739"/>
<evidence type="ECO:0000313" key="1">
    <source>
        <dbReference type="EMBL" id="ELS34210.1"/>
    </source>
</evidence>
<dbReference type="AlphaFoldDB" id="L8N676"/>
<gene>
    <name evidence="1" type="ORF">Pse7429DRAFT_0731</name>
</gene>
<comment type="caution">
    <text evidence="1">The sequence shown here is derived from an EMBL/GenBank/DDBJ whole genome shotgun (WGS) entry which is preliminary data.</text>
</comment>
<accession>L8N676</accession>
<name>L8N676_9CYAN</name>
<reference evidence="1 2" key="1">
    <citation type="journal article" date="2013" name="Proc. Natl. Acad. Sci. U.S.A.">
        <title>Improving the coverage of the cyanobacterial phylum using diversity-driven genome sequencing.</title>
        <authorList>
            <person name="Shih P.M."/>
            <person name="Wu D."/>
            <person name="Latifi A."/>
            <person name="Axen S.D."/>
            <person name="Fewer D.P."/>
            <person name="Talla E."/>
            <person name="Calteau A."/>
            <person name="Cai F."/>
            <person name="Tandeau de Marsac N."/>
            <person name="Rippka R."/>
            <person name="Herdman M."/>
            <person name="Sivonen K."/>
            <person name="Coursin T."/>
            <person name="Laurent T."/>
            <person name="Goodwin L."/>
            <person name="Nolan M."/>
            <person name="Davenport K.W."/>
            <person name="Han C.S."/>
            <person name="Rubin E.M."/>
            <person name="Eisen J.A."/>
            <person name="Woyke T."/>
            <person name="Gugger M."/>
            <person name="Kerfeld C.A."/>
        </authorList>
    </citation>
    <scope>NUCLEOTIDE SEQUENCE [LARGE SCALE GENOMIC DNA]</scope>
    <source>
        <strain evidence="1 2">PCC 7429</strain>
    </source>
</reference>
<protein>
    <submittedName>
        <fullName evidence="1">Uncharacterized protein</fullName>
    </submittedName>
</protein>
<sequence length="41" mass="4708">MATPFLESVLIQLAAKKFVLVMVQINYAYHSIDTIEIYDCD</sequence>